<feature type="compositionally biased region" description="Low complexity" evidence="4">
    <location>
        <begin position="148"/>
        <end position="180"/>
    </location>
</feature>
<evidence type="ECO:0000313" key="6">
    <source>
        <dbReference type="EMBL" id="GHP05689.1"/>
    </source>
</evidence>
<dbReference type="Pfam" id="PF02984">
    <property type="entry name" value="Cyclin_C"/>
    <property type="match status" value="1"/>
</dbReference>
<feature type="domain" description="Cyclin C-terminal" evidence="5">
    <location>
        <begin position="520"/>
        <end position="671"/>
    </location>
</feature>
<accession>A0A830HK67</accession>
<evidence type="ECO:0000256" key="4">
    <source>
        <dbReference type="SAM" id="MobiDB-lite"/>
    </source>
</evidence>
<feature type="region of interest" description="Disordered" evidence="4">
    <location>
        <begin position="1"/>
        <end position="191"/>
    </location>
</feature>
<dbReference type="Pfam" id="PF00134">
    <property type="entry name" value="Cyclin_N"/>
    <property type="match status" value="2"/>
</dbReference>
<dbReference type="EMBL" id="BNJQ01000010">
    <property type="protein sequence ID" value="GHP05689.1"/>
    <property type="molecule type" value="Genomic_DNA"/>
</dbReference>
<dbReference type="OrthoDB" id="5590282at2759"/>
<dbReference type="SUPFAM" id="SSF47954">
    <property type="entry name" value="Cyclin-like"/>
    <property type="match status" value="3"/>
</dbReference>
<evidence type="ECO:0000259" key="5">
    <source>
        <dbReference type="SMART" id="SM01332"/>
    </source>
</evidence>
<evidence type="ECO:0000313" key="7">
    <source>
        <dbReference type="Proteomes" id="UP000660262"/>
    </source>
</evidence>
<evidence type="ECO:0000256" key="1">
    <source>
        <dbReference type="ARBA" id="ARBA00022618"/>
    </source>
</evidence>
<proteinExistence type="predicted"/>
<feature type="region of interest" description="Disordered" evidence="4">
    <location>
        <begin position="386"/>
        <end position="405"/>
    </location>
</feature>
<dbReference type="Proteomes" id="UP000660262">
    <property type="component" value="Unassembled WGS sequence"/>
</dbReference>
<keyword evidence="7" id="KW-1185">Reference proteome</keyword>
<feature type="region of interest" description="Disordered" evidence="4">
    <location>
        <begin position="214"/>
        <end position="278"/>
    </location>
</feature>
<keyword evidence="2" id="KW-0195">Cyclin</keyword>
<dbReference type="AlphaFoldDB" id="A0A830HK67"/>
<keyword evidence="3" id="KW-0131">Cell cycle</keyword>
<dbReference type="InterPro" id="IPR004367">
    <property type="entry name" value="Cyclin_C-dom"/>
</dbReference>
<sequence>MAGQTTNTTDKRTRSQNNAARAGGKRATSAQAKATSNNASGANKAAKREPLGDITNSLEQKPQPRRRAGSDNAMDKADKRKRDGGNTTSASVVAATKRQRAQQPPQAQPPPQAQAQPQVQTRRMTRARRLTELLAVPPVVTLEKEKQQQQQQSKAQQIQPAQVQAPHVQPLQQQQQQQQQHLERKQDEQQQIQAHMFAAAAAAAVAVVAQHQQHQQHQQQQQQQQQQQRHQPQDQLACSESVPIDSESSPLDSGPSSDLNHAFPVRPPTSPSIAWCPPSTLAVPFTGDGGRRRLERRYPTRTYIEPGSTRFTAAMRQLAVDWMLARSSELRLEDETLHLAVRYFDAYLAARGAESFLLRHPPTAAAAAAAVVAASAASPEQQFPASFAGHGSNANDAGNRASACEQSSHGAAAATAVEPAGLPLLATSMAVTGGEGGGPLTRRASLSGSATVDPAAIPCKLRRLGLTALFIAAKLTEPAMHHTARDFARVSFAGLQFDRAQIVVAERALLKGLDFDLVLPTSVCFASAYAHAAALDLRRRSVVRYLCDLSLLSHDALGTQPSQVAAAAVGLVAAAVAPGGSGAGSSAGAAGVADAAAGAASTSSRDKPPEWALSLVEASGYPLVQLVESVQLLAALHRDVTRAYERCEAEPGPCLGTRLKHRLGTSTSAPSVLPADVATCMRVWNDVCSSMPAATRS</sequence>
<keyword evidence="1" id="KW-0132">Cell division</keyword>
<reference evidence="6" key="1">
    <citation type="submission" date="2020-10" db="EMBL/GenBank/DDBJ databases">
        <title>Unveiling of a novel bifunctional photoreceptor, Dualchrome1, isolated from a cosmopolitan green alga.</title>
        <authorList>
            <person name="Suzuki S."/>
            <person name="Kawachi M."/>
        </authorList>
    </citation>
    <scope>NUCLEOTIDE SEQUENCE</scope>
    <source>
        <strain evidence="6">NIES 2893</strain>
    </source>
</reference>
<dbReference type="PANTHER" id="PTHR10177">
    <property type="entry name" value="CYCLINS"/>
    <property type="match status" value="1"/>
</dbReference>
<evidence type="ECO:0000256" key="3">
    <source>
        <dbReference type="ARBA" id="ARBA00023306"/>
    </source>
</evidence>
<dbReference type="GO" id="GO:0051301">
    <property type="term" value="P:cell division"/>
    <property type="evidence" value="ECO:0007669"/>
    <property type="project" value="UniProtKB-KW"/>
</dbReference>
<dbReference type="InterPro" id="IPR006671">
    <property type="entry name" value="Cyclin_N"/>
</dbReference>
<feature type="compositionally biased region" description="Low complexity" evidence="4">
    <location>
        <begin position="214"/>
        <end position="237"/>
    </location>
</feature>
<dbReference type="InterPro" id="IPR039361">
    <property type="entry name" value="Cyclin"/>
</dbReference>
<feature type="compositionally biased region" description="Low complexity" evidence="4">
    <location>
        <begin position="245"/>
        <end position="259"/>
    </location>
</feature>
<evidence type="ECO:0000256" key="2">
    <source>
        <dbReference type="ARBA" id="ARBA00023127"/>
    </source>
</evidence>
<organism evidence="6 7">
    <name type="scientific">Pycnococcus provasolii</name>
    <dbReference type="NCBI Taxonomy" id="41880"/>
    <lineage>
        <taxon>Eukaryota</taxon>
        <taxon>Viridiplantae</taxon>
        <taxon>Chlorophyta</taxon>
        <taxon>Pseudoscourfieldiophyceae</taxon>
        <taxon>Pseudoscourfieldiales</taxon>
        <taxon>Pycnococcaceae</taxon>
        <taxon>Pycnococcus</taxon>
    </lineage>
</organism>
<dbReference type="Gene3D" id="1.10.472.10">
    <property type="entry name" value="Cyclin-like"/>
    <property type="match status" value="3"/>
</dbReference>
<protein>
    <submittedName>
        <fullName evidence="6">G2/mitotic-specific cyclin</fullName>
    </submittedName>
</protein>
<feature type="compositionally biased region" description="Low complexity" evidence="4">
    <location>
        <begin position="32"/>
        <end position="44"/>
    </location>
</feature>
<gene>
    <name evidence="6" type="ORF">PPROV_000443900</name>
</gene>
<name>A0A830HK67_9CHLO</name>
<feature type="compositionally biased region" description="Basic and acidic residues" evidence="4">
    <location>
        <begin position="73"/>
        <end position="84"/>
    </location>
</feature>
<dbReference type="InterPro" id="IPR036915">
    <property type="entry name" value="Cyclin-like_sf"/>
</dbReference>
<dbReference type="SMART" id="SM01332">
    <property type="entry name" value="Cyclin_C"/>
    <property type="match status" value="1"/>
</dbReference>
<comment type="caution">
    <text evidence="6">The sequence shown here is derived from an EMBL/GenBank/DDBJ whole genome shotgun (WGS) entry which is preliminary data.</text>
</comment>